<dbReference type="GO" id="GO:0000981">
    <property type="term" value="F:DNA-binding transcription factor activity, RNA polymerase II-specific"/>
    <property type="evidence" value="ECO:0000318"/>
    <property type="project" value="GO_Central"/>
</dbReference>
<dbReference type="SMART" id="SM00432">
    <property type="entry name" value="MADS"/>
    <property type="match status" value="1"/>
</dbReference>
<name>A0A1U8ASU6_NELNU</name>
<dbReference type="Gene3D" id="3.40.1810.10">
    <property type="entry name" value="Transcription factor, MADS-box"/>
    <property type="match status" value="1"/>
</dbReference>
<protein>
    <submittedName>
        <fullName evidence="7">Agamous-like MADS-box protein AGL80</fullName>
    </submittedName>
</protein>
<keyword evidence="4" id="KW-0804">Transcription</keyword>
<keyword evidence="5" id="KW-0539">Nucleus</keyword>
<proteinExistence type="predicted"/>
<dbReference type="Proteomes" id="UP000189703">
    <property type="component" value="Unplaced"/>
</dbReference>
<organism evidence="6 7">
    <name type="scientific">Nelumbo nucifera</name>
    <name type="common">Sacred lotus</name>
    <dbReference type="NCBI Taxonomy" id="4432"/>
    <lineage>
        <taxon>Eukaryota</taxon>
        <taxon>Viridiplantae</taxon>
        <taxon>Streptophyta</taxon>
        <taxon>Embryophyta</taxon>
        <taxon>Tracheophyta</taxon>
        <taxon>Spermatophyta</taxon>
        <taxon>Magnoliopsida</taxon>
        <taxon>Proteales</taxon>
        <taxon>Nelumbonaceae</taxon>
        <taxon>Nelumbo</taxon>
    </lineage>
</organism>
<dbReference type="RefSeq" id="XP_010271052.1">
    <property type="nucleotide sequence ID" value="XM_010272750.1"/>
</dbReference>
<dbReference type="KEGG" id="nnu:104607184"/>
<dbReference type="GO" id="GO:0046983">
    <property type="term" value="F:protein dimerization activity"/>
    <property type="evidence" value="ECO:0007669"/>
    <property type="project" value="InterPro"/>
</dbReference>
<evidence type="ECO:0000256" key="3">
    <source>
        <dbReference type="ARBA" id="ARBA00023125"/>
    </source>
</evidence>
<dbReference type="PROSITE" id="PS50066">
    <property type="entry name" value="MADS_BOX_2"/>
    <property type="match status" value="1"/>
</dbReference>
<dbReference type="FunFam" id="3.40.1810.10:FF:000024">
    <property type="entry name" value="Agamous-like MADS-box protein AGL80"/>
    <property type="match status" value="1"/>
</dbReference>
<dbReference type="InterPro" id="IPR033897">
    <property type="entry name" value="SRF-like_MADS-box"/>
</dbReference>
<dbReference type="Pfam" id="PF00319">
    <property type="entry name" value="SRF-TF"/>
    <property type="match status" value="1"/>
</dbReference>
<dbReference type="PANTHER" id="PTHR11945:SF387">
    <property type="entry name" value="AGAMOUS-LIKE MADS-BOX PROTEIN AGL80"/>
    <property type="match status" value="1"/>
</dbReference>
<accession>A0A1U8ASU6</accession>
<keyword evidence="2" id="KW-0805">Transcription regulation</keyword>
<dbReference type="FunCoup" id="A0A1U8ASU6">
    <property type="interactions" value="77"/>
</dbReference>
<sequence>MPRAKTQHMLIADPRVRKVTFEKRMKGLTKKLSDLSTLCGVDACAIIYSPYNKQPDVWPSLPEAQLLAARFQSLPEMEKGKKMTNQEGFLRQRISKLQEQLKRQEKENRETEINHLMYQCLAGSRSLGDVNNIVDLKDLEALIGEKMNLIEERIGYLRRPSPPLMVIDEGGDDQAEIAVPCSLGMSMPQPSFMEMEVINNNPSGNQFTGFCGNGMMLTCGETTTWSNHHFDGAFWGN</sequence>
<dbReference type="GO" id="GO:0045944">
    <property type="term" value="P:positive regulation of transcription by RNA polymerase II"/>
    <property type="evidence" value="ECO:0007669"/>
    <property type="project" value="InterPro"/>
</dbReference>
<keyword evidence="6" id="KW-1185">Reference proteome</keyword>
<evidence type="ECO:0000256" key="4">
    <source>
        <dbReference type="ARBA" id="ARBA00023163"/>
    </source>
</evidence>
<dbReference type="GO" id="GO:0000978">
    <property type="term" value="F:RNA polymerase II cis-regulatory region sequence-specific DNA binding"/>
    <property type="evidence" value="ECO:0000318"/>
    <property type="project" value="GO_Central"/>
</dbReference>
<evidence type="ECO:0000256" key="2">
    <source>
        <dbReference type="ARBA" id="ARBA00023015"/>
    </source>
</evidence>
<dbReference type="AlphaFoldDB" id="A0A1U8ASU6"/>
<reference evidence="7" key="1">
    <citation type="submission" date="2025-08" db="UniProtKB">
        <authorList>
            <consortium name="RefSeq"/>
        </authorList>
    </citation>
    <scope>IDENTIFICATION</scope>
</reference>
<evidence type="ECO:0000313" key="7">
    <source>
        <dbReference type="RefSeq" id="XP_010271052.1"/>
    </source>
</evidence>
<dbReference type="GeneID" id="104607184"/>
<dbReference type="CDD" id="cd00266">
    <property type="entry name" value="MADS_SRF_like"/>
    <property type="match status" value="1"/>
</dbReference>
<comment type="subcellular location">
    <subcellularLocation>
        <location evidence="1">Nucleus</location>
    </subcellularLocation>
</comment>
<evidence type="ECO:0000256" key="1">
    <source>
        <dbReference type="ARBA" id="ARBA00004123"/>
    </source>
</evidence>
<dbReference type="OrthoDB" id="779403at2759"/>
<dbReference type="SUPFAM" id="SSF55455">
    <property type="entry name" value="SRF-like"/>
    <property type="match status" value="1"/>
</dbReference>
<dbReference type="GO" id="GO:0005634">
    <property type="term" value="C:nucleus"/>
    <property type="evidence" value="ECO:0007669"/>
    <property type="project" value="UniProtKB-SubCell"/>
</dbReference>
<keyword evidence="3" id="KW-0238">DNA-binding</keyword>
<dbReference type="GO" id="GO:0006357">
    <property type="term" value="P:regulation of transcription by RNA polymerase II"/>
    <property type="evidence" value="ECO:0000318"/>
    <property type="project" value="GO_Central"/>
</dbReference>
<dbReference type="InterPro" id="IPR002100">
    <property type="entry name" value="TF_MADSbox"/>
</dbReference>
<dbReference type="PRINTS" id="PR00404">
    <property type="entry name" value="MADSDOMAIN"/>
</dbReference>
<dbReference type="eggNOG" id="KOG0014">
    <property type="taxonomic scope" value="Eukaryota"/>
</dbReference>
<dbReference type="InterPro" id="IPR036879">
    <property type="entry name" value="TF_MADSbox_sf"/>
</dbReference>
<gene>
    <name evidence="7" type="primary">LOC104607184</name>
</gene>
<evidence type="ECO:0000256" key="5">
    <source>
        <dbReference type="ARBA" id="ARBA00023242"/>
    </source>
</evidence>
<evidence type="ECO:0000313" key="6">
    <source>
        <dbReference type="Proteomes" id="UP000189703"/>
    </source>
</evidence>
<dbReference type="OMA" id="TYMNAND"/>
<dbReference type="PANTHER" id="PTHR11945">
    <property type="entry name" value="MADS BOX PROTEIN"/>
    <property type="match status" value="1"/>
</dbReference>